<dbReference type="Proteomes" id="UP000680670">
    <property type="component" value="Unassembled WGS sequence"/>
</dbReference>
<keyword evidence="2" id="KW-1185">Reference proteome</keyword>
<sequence>MIQVEDRLDEHQSIFNVVSDEMKTMKADISYLGGKVGIHDMKLNTLFKMNS</sequence>
<accession>A0ABQ4KUN4</accession>
<reference evidence="1 2" key="1">
    <citation type="submission" date="2021-03" db="EMBL/GenBank/DDBJ databases">
        <title>Antimicrobial resistance genes in bacteria isolated from Japanese honey, and their potential for conferring macrolide and lincosamide resistance in the American foulbrood pathogen Paenibacillus larvae.</title>
        <authorList>
            <person name="Okamoto M."/>
            <person name="Kumagai M."/>
            <person name="Kanamori H."/>
            <person name="Takamatsu D."/>
        </authorList>
    </citation>
    <scope>NUCLEOTIDE SEQUENCE [LARGE SCALE GENOMIC DNA]</scope>
    <source>
        <strain evidence="1 2">J6TS1</strain>
    </source>
</reference>
<proteinExistence type="predicted"/>
<gene>
    <name evidence="1" type="ORF">J6TS1_12190</name>
</gene>
<evidence type="ECO:0000313" key="2">
    <source>
        <dbReference type="Proteomes" id="UP000680670"/>
    </source>
</evidence>
<comment type="caution">
    <text evidence="1">The sequence shown here is derived from an EMBL/GenBank/DDBJ whole genome shotgun (WGS) entry which is preliminary data.</text>
</comment>
<evidence type="ECO:0000313" key="1">
    <source>
        <dbReference type="EMBL" id="GIN95349.1"/>
    </source>
</evidence>
<protein>
    <submittedName>
        <fullName evidence="1">Uncharacterized protein</fullName>
    </submittedName>
</protein>
<name>A0ABQ4KUN4_SIMTE</name>
<organism evidence="1 2">
    <name type="scientific">Siminovitchia terrae</name>
    <name type="common">Bacillus terrae</name>
    <dbReference type="NCBI Taxonomy" id="1914933"/>
    <lineage>
        <taxon>Bacteria</taxon>
        <taxon>Bacillati</taxon>
        <taxon>Bacillota</taxon>
        <taxon>Bacilli</taxon>
        <taxon>Bacillales</taxon>
        <taxon>Bacillaceae</taxon>
        <taxon>Siminovitchia</taxon>
    </lineage>
</organism>
<dbReference type="EMBL" id="BORJ01000002">
    <property type="protein sequence ID" value="GIN95349.1"/>
    <property type="molecule type" value="Genomic_DNA"/>
</dbReference>